<proteinExistence type="predicted"/>
<accession>A0ACC2KLQ7</accession>
<dbReference type="Proteomes" id="UP001234297">
    <property type="component" value="Chromosome 10"/>
</dbReference>
<name>A0ACC2KLQ7_PERAE</name>
<gene>
    <name evidence="1" type="ORF">MRB53_030454</name>
</gene>
<evidence type="ECO:0000313" key="1">
    <source>
        <dbReference type="EMBL" id="KAJ8621925.1"/>
    </source>
</evidence>
<organism evidence="1 2">
    <name type="scientific">Persea americana</name>
    <name type="common">Avocado</name>
    <dbReference type="NCBI Taxonomy" id="3435"/>
    <lineage>
        <taxon>Eukaryota</taxon>
        <taxon>Viridiplantae</taxon>
        <taxon>Streptophyta</taxon>
        <taxon>Embryophyta</taxon>
        <taxon>Tracheophyta</taxon>
        <taxon>Spermatophyta</taxon>
        <taxon>Magnoliopsida</taxon>
        <taxon>Magnoliidae</taxon>
        <taxon>Laurales</taxon>
        <taxon>Lauraceae</taxon>
        <taxon>Persea</taxon>
    </lineage>
</organism>
<reference evidence="1 2" key="1">
    <citation type="journal article" date="2022" name="Hortic Res">
        <title>A haplotype resolved chromosomal level avocado genome allows analysis of novel avocado genes.</title>
        <authorList>
            <person name="Nath O."/>
            <person name="Fletcher S.J."/>
            <person name="Hayward A."/>
            <person name="Shaw L.M."/>
            <person name="Masouleh A.K."/>
            <person name="Furtado A."/>
            <person name="Henry R.J."/>
            <person name="Mitter N."/>
        </authorList>
    </citation>
    <scope>NUCLEOTIDE SEQUENCE [LARGE SCALE GENOMIC DNA]</scope>
    <source>
        <strain evidence="2">cv. Hass</strain>
    </source>
</reference>
<comment type="caution">
    <text evidence="1">The sequence shown here is derived from an EMBL/GenBank/DDBJ whole genome shotgun (WGS) entry which is preliminary data.</text>
</comment>
<sequence>MPLIRKLTRSSKDRELRWFFRLQLQESGAGVAGNGQKDDARDLRCRNLTPKIGRKRLPRLILLARVVGALGALSPRE</sequence>
<dbReference type="EMBL" id="CM056818">
    <property type="protein sequence ID" value="KAJ8621925.1"/>
    <property type="molecule type" value="Genomic_DNA"/>
</dbReference>
<keyword evidence="2" id="KW-1185">Reference proteome</keyword>
<evidence type="ECO:0000313" key="2">
    <source>
        <dbReference type="Proteomes" id="UP001234297"/>
    </source>
</evidence>
<protein>
    <submittedName>
        <fullName evidence="1">Uncharacterized protein</fullName>
    </submittedName>
</protein>